<evidence type="ECO:0000256" key="3">
    <source>
        <dbReference type="RuleBase" id="RU361153"/>
    </source>
</evidence>
<dbReference type="InterPro" id="IPR001547">
    <property type="entry name" value="Glyco_hydro_5"/>
</dbReference>
<gene>
    <name evidence="5" type="ORF">GCM10011511_01060</name>
</gene>
<dbReference type="GO" id="GO:0000272">
    <property type="term" value="P:polysaccharide catabolic process"/>
    <property type="evidence" value="ECO:0007669"/>
    <property type="project" value="InterPro"/>
</dbReference>
<comment type="caution">
    <text evidence="5">The sequence shown here is derived from an EMBL/GenBank/DDBJ whole genome shotgun (WGS) entry which is preliminary data.</text>
</comment>
<reference evidence="5" key="1">
    <citation type="journal article" date="2014" name="Int. J. Syst. Evol. Microbiol.">
        <title>Complete genome sequence of Corynebacterium casei LMG S-19264T (=DSM 44701T), isolated from a smear-ripened cheese.</title>
        <authorList>
            <consortium name="US DOE Joint Genome Institute (JGI-PGF)"/>
            <person name="Walter F."/>
            <person name="Albersmeier A."/>
            <person name="Kalinowski J."/>
            <person name="Ruckert C."/>
        </authorList>
    </citation>
    <scope>NUCLEOTIDE SEQUENCE</scope>
    <source>
        <strain evidence="5">CGMCC 1.15448</strain>
    </source>
</reference>
<dbReference type="GO" id="GO:0004553">
    <property type="term" value="F:hydrolase activity, hydrolyzing O-glycosyl compounds"/>
    <property type="evidence" value="ECO:0007669"/>
    <property type="project" value="InterPro"/>
</dbReference>
<keyword evidence="6" id="KW-1185">Reference proteome</keyword>
<dbReference type="Pfam" id="PF00150">
    <property type="entry name" value="Cellulase"/>
    <property type="match status" value="1"/>
</dbReference>
<reference evidence="5" key="2">
    <citation type="submission" date="2020-09" db="EMBL/GenBank/DDBJ databases">
        <authorList>
            <person name="Sun Q."/>
            <person name="Zhou Y."/>
        </authorList>
    </citation>
    <scope>NUCLEOTIDE SEQUENCE</scope>
    <source>
        <strain evidence="5">CGMCC 1.15448</strain>
    </source>
</reference>
<dbReference type="PROSITE" id="PS00659">
    <property type="entry name" value="GLYCOSYL_HYDROL_F5"/>
    <property type="match status" value="1"/>
</dbReference>
<dbReference type="Gene3D" id="3.20.20.80">
    <property type="entry name" value="Glycosidases"/>
    <property type="match status" value="1"/>
</dbReference>
<name>A0A8J2U698_9BACT</name>
<dbReference type="InterPro" id="IPR017853">
    <property type="entry name" value="GH"/>
</dbReference>
<evidence type="ECO:0000256" key="2">
    <source>
        <dbReference type="ARBA" id="ARBA00023295"/>
    </source>
</evidence>
<dbReference type="InterPro" id="IPR018087">
    <property type="entry name" value="Glyco_hydro_5_CS"/>
</dbReference>
<dbReference type="EMBL" id="BMJC01000001">
    <property type="protein sequence ID" value="GGA81897.1"/>
    <property type="molecule type" value="Genomic_DNA"/>
</dbReference>
<dbReference type="Proteomes" id="UP000607559">
    <property type="component" value="Unassembled WGS sequence"/>
</dbReference>
<sequence>MYILLNDHVNDGWLDCTATGARLDTIKAKQKAYWEQIATAMRDFDEHLMLGSANEPNATDLPSSTLLENYHQIFINAVRSTGGKNAFRTLVIQAPSTSIDLADYFTAVPGMPVDKVPNKLIMEVHWYTPSNFCLLTSDASWGPEWCYWGANYHSTDDITRNATANTEEAYVDSSLGYVKRRFINNNIPFLIGEFDAARHNATLTGHPQDSVLSLNSRSHFFRYLTQAARANGIPAFLWDAYYDLIDRKNNVVYDQQALDSLKAGAGL</sequence>
<dbReference type="AlphaFoldDB" id="A0A8J2U698"/>
<keyword evidence="2 3" id="KW-0326">Glycosidase</keyword>
<accession>A0A8J2U698</accession>
<comment type="similarity">
    <text evidence="3">Belongs to the glycosyl hydrolase 5 (cellulase A) family.</text>
</comment>
<evidence type="ECO:0000313" key="6">
    <source>
        <dbReference type="Proteomes" id="UP000607559"/>
    </source>
</evidence>
<feature type="domain" description="Glycoside hydrolase family 5" evidence="4">
    <location>
        <begin position="1"/>
        <end position="241"/>
    </location>
</feature>
<evidence type="ECO:0000313" key="5">
    <source>
        <dbReference type="EMBL" id="GGA81897.1"/>
    </source>
</evidence>
<keyword evidence="1 3" id="KW-0378">Hydrolase</keyword>
<dbReference type="SUPFAM" id="SSF51445">
    <property type="entry name" value="(Trans)glycosidases"/>
    <property type="match status" value="1"/>
</dbReference>
<proteinExistence type="inferred from homology"/>
<protein>
    <recommendedName>
        <fullName evidence="4">Glycoside hydrolase family 5 domain-containing protein</fullName>
    </recommendedName>
</protein>
<evidence type="ECO:0000256" key="1">
    <source>
        <dbReference type="ARBA" id="ARBA00022801"/>
    </source>
</evidence>
<organism evidence="5 6">
    <name type="scientific">Puia dinghuensis</name>
    <dbReference type="NCBI Taxonomy" id="1792502"/>
    <lineage>
        <taxon>Bacteria</taxon>
        <taxon>Pseudomonadati</taxon>
        <taxon>Bacteroidota</taxon>
        <taxon>Chitinophagia</taxon>
        <taxon>Chitinophagales</taxon>
        <taxon>Chitinophagaceae</taxon>
        <taxon>Puia</taxon>
    </lineage>
</organism>
<evidence type="ECO:0000259" key="4">
    <source>
        <dbReference type="Pfam" id="PF00150"/>
    </source>
</evidence>